<dbReference type="EMBL" id="MFPS01000003">
    <property type="protein sequence ID" value="OGH60024.1"/>
    <property type="molecule type" value="Genomic_DNA"/>
</dbReference>
<sequence length="162" mass="18139">MKNVKEISNSESSGMDFSPKEVKNKKNKIVLVVLLILVVIFGALTFYYYKKFSELNKDPLGVAEQEVNKLLERVSEHIVLPSDERPNIATVNNPESLKNQPFFANAKNGDVVLLYPNSRKAILYDPVLNKILEVAPLILPTVGTETNVIPSKIETELIVDTE</sequence>
<comment type="caution">
    <text evidence="2">The sequence shown here is derived from an EMBL/GenBank/DDBJ whole genome shotgun (WGS) entry which is preliminary data.</text>
</comment>
<feature type="transmembrane region" description="Helical" evidence="1">
    <location>
        <begin position="29"/>
        <end position="49"/>
    </location>
</feature>
<accession>A0A1F6LL28</accession>
<proteinExistence type="predicted"/>
<evidence type="ECO:0000313" key="2">
    <source>
        <dbReference type="EMBL" id="OGH60024.1"/>
    </source>
</evidence>
<keyword evidence="1" id="KW-0812">Transmembrane</keyword>
<reference evidence="2 3" key="1">
    <citation type="journal article" date="2016" name="Nat. Commun.">
        <title>Thousands of microbial genomes shed light on interconnected biogeochemical processes in an aquifer system.</title>
        <authorList>
            <person name="Anantharaman K."/>
            <person name="Brown C.T."/>
            <person name="Hug L.A."/>
            <person name="Sharon I."/>
            <person name="Castelle C.J."/>
            <person name="Probst A.J."/>
            <person name="Thomas B.C."/>
            <person name="Singh A."/>
            <person name="Wilkins M.J."/>
            <person name="Karaoz U."/>
            <person name="Brodie E.L."/>
            <person name="Williams K.H."/>
            <person name="Hubbard S.S."/>
            <person name="Banfield J.F."/>
        </authorList>
    </citation>
    <scope>NUCLEOTIDE SEQUENCE [LARGE SCALE GENOMIC DNA]</scope>
</reference>
<keyword evidence="1" id="KW-0472">Membrane</keyword>
<evidence type="ECO:0000256" key="1">
    <source>
        <dbReference type="SAM" id="Phobius"/>
    </source>
</evidence>
<protein>
    <submittedName>
        <fullName evidence="2">Uncharacterized protein</fullName>
    </submittedName>
</protein>
<dbReference type="Proteomes" id="UP000177067">
    <property type="component" value="Unassembled WGS sequence"/>
</dbReference>
<dbReference type="AlphaFoldDB" id="A0A1F6LL28"/>
<evidence type="ECO:0000313" key="3">
    <source>
        <dbReference type="Proteomes" id="UP000177067"/>
    </source>
</evidence>
<name>A0A1F6LL28_9BACT</name>
<keyword evidence="1" id="KW-1133">Transmembrane helix</keyword>
<organism evidence="2 3">
    <name type="scientific">Candidatus Magasanikbacteria bacterium RIFCSPHIGHO2_01_FULL_33_34</name>
    <dbReference type="NCBI Taxonomy" id="1798671"/>
    <lineage>
        <taxon>Bacteria</taxon>
        <taxon>Candidatus Magasanikiibacteriota</taxon>
    </lineage>
</organism>
<gene>
    <name evidence="2" type="ORF">A2725_00025</name>
</gene>